<organism evidence="2 3">
    <name type="scientific">Patella caerulea</name>
    <name type="common">Rayed Mediterranean limpet</name>
    <dbReference type="NCBI Taxonomy" id="87958"/>
    <lineage>
        <taxon>Eukaryota</taxon>
        <taxon>Metazoa</taxon>
        <taxon>Spiralia</taxon>
        <taxon>Lophotrochozoa</taxon>
        <taxon>Mollusca</taxon>
        <taxon>Gastropoda</taxon>
        <taxon>Patellogastropoda</taxon>
        <taxon>Patelloidea</taxon>
        <taxon>Patellidae</taxon>
        <taxon>Patella</taxon>
    </lineage>
</organism>
<feature type="compositionally biased region" description="Polar residues" evidence="1">
    <location>
        <begin position="54"/>
        <end position="64"/>
    </location>
</feature>
<feature type="region of interest" description="Disordered" evidence="1">
    <location>
        <begin position="511"/>
        <end position="586"/>
    </location>
</feature>
<dbReference type="Proteomes" id="UP001347796">
    <property type="component" value="Unassembled WGS sequence"/>
</dbReference>
<sequence>MFSVLKSCSFCLFSDETDSRGQIDENGNPVSKGYSQMRERPVIREEIALNSSVHPSHRYGSTTSDLHHSLEQSSPHNIEPKNKIGNKKNKLKKVEPVCLAENVENYVGHKDLEELVKFIEQNDIKENQLKKTNGTLDVKVEKTVKRSKDKKTKTTVFVLPPLPKPGDHIVIDIEGNGDELANISSDMGNSNEKVPVTENIQGLEGKTKKDTELSKSQDGDKSILHKGQGGETKSKSKLVKDEGSEKRTKNGNNVKKETKVNGYNHTVEHFDAPPVAKEIEKKGKDTYKKMVSPSTAKTSPEGVTNDKKKGNSKLHVDTTTSNEKKLMNHTKSPNDIKSTYPTSPIICKSEIDVAELDANYIFTDLPVAQVEPEFTVVGKKKKKTLIHGKEQVPFMAGISREFPVTKSKFRDNYSTPVPRSVTPPPIKSRDKNQDFSLSAFPALGNTSVTKEKSSSLEPRRSSIGELPLTGETSSIDDSDIASVKSLPAGQPAKADMLASRFQKSYAKIAAGPKPIGQFSPDASMEDYSEESVEKPKQTVWKGSLTERRHSIGSSPDDNKLDSGSGLTEKSRQKSGSQEVLKIDTNSKPSETANIKVEDVVTNIDTAVVVTDSDKNTMATCDSLRQDVKSCDYSSSTSEKKLTITLKSQVYKQSISTKSDSVSKLSCNNNDPPPIQPFDIKQLDFVSQDKMSSPPSVAQSSTVVSSSLTYNKENNNSVVTKKISVSQTVNQVTSNSKMINRNLMDTRSQKVPTPSVDVKPLKNNKSVPKIPLNGRKNKSVVFLDKKRDSPSNIDITFGFDDIGDDVKEFLSDKSEKVNTSDLQRTEGVTLNARSFVKVNDHDSNGLNFMKPLNNVVNPGNLQPGHAFTQKLLANDKSSGHIVPNYTTAKSLKEHVNLLNGVVKNVQRIPNNPQTLPVQRASEARSAEGLVQINRTEGYAQSSSTSVVNTLMSDDTAMGSPVLDKAPILVHDNKMVIYYGDALRNRDSRMSSSGDSNKFIHFLLSTNNCGKFNHHEAVSQLKRDWDKVMELKSKNPECVQTYGSQ</sequence>
<dbReference type="AlphaFoldDB" id="A0AAN8Q9F3"/>
<feature type="compositionally biased region" description="Polar residues" evidence="1">
    <location>
        <begin position="182"/>
        <end position="192"/>
    </location>
</feature>
<gene>
    <name evidence="2" type="ORF">SNE40_004133</name>
</gene>
<evidence type="ECO:0000256" key="1">
    <source>
        <dbReference type="SAM" id="MobiDB-lite"/>
    </source>
</evidence>
<feature type="region of interest" description="Disordered" evidence="1">
    <location>
        <begin position="182"/>
        <end position="260"/>
    </location>
</feature>
<feature type="compositionally biased region" description="Basic and acidic residues" evidence="1">
    <location>
        <begin position="449"/>
        <end position="462"/>
    </location>
</feature>
<feature type="region of interest" description="Disordered" evidence="1">
    <location>
        <begin position="409"/>
        <end position="432"/>
    </location>
</feature>
<feature type="compositionally biased region" description="Polar residues" evidence="1">
    <location>
        <begin position="292"/>
        <end position="302"/>
    </location>
</feature>
<name>A0AAN8Q9F3_PATCE</name>
<protein>
    <submittedName>
        <fullName evidence="2">Uncharacterized protein</fullName>
    </submittedName>
</protein>
<comment type="caution">
    <text evidence="2">The sequence shown here is derived from an EMBL/GenBank/DDBJ whole genome shotgun (WGS) entry which is preliminary data.</text>
</comment>
<reference evidence="2 3" key="1">
    <citation type="submission" date="2024-01" db="EMBL/GenBank/DDBJ databases">
        <title>The genome of the rayed Mediterranean limpet Patella caerulea (Linnaeus, 1758).</title>
        <authorList>
            <person name="Anh-Thu Weber A."/>
            <person name="Halstead-Nussloch G."/>
        </authorList>
    </citation>
    <scope>NUCLEOTIDE SEQUENCE [LARGE SCALE GENOMIC DNA]</scope>
    <source>
        <strain evidence="2">AATW-2023a</strain>
        <tissue evidence="2">Whole specimen</tissue>
    </source>
</reference>
<evidence type="ECO:0000313" key="2">
    <source>
        <dbReference type="EMBL" id="KAK6192707.1"/>
    </source>
</evidence>
<dbReference type="EMBL" id="JAZGQO010000002">
    <property type="protein sequence ID" value="KAK6192707.1"/>
    <property type="molecule type" value="Genomic_DNA"/>
</dbReference>
<feature type="region of interest" description="Disordered" evidence="1">
    <location>
        <begin position="54"/>
        <end position="84"/>
    </location>
</feature>
<feature type="region of interest" description="Disordered" evidence="1">
    <location>
        <begin position="448"/>
        <end position="475"/>
    </location>
</feature>
<accession>A0AAN8Q9F3</accession>
<feature type="compositionally biased region" description="Basic and acidic residues" evidence="1">
    <location>
        <begin position="232"/>
        <end position="259"/>
    </location>
</feature>
<proteinExistence type="predicted"/>
<feature type="compositionally biased region" description="Polar residues" evidence="1">
    <location>
        <begin position="573"/>
        <end position="586"/>
    </location>
</feature>
<feature type="region of interest" description="Disordered" evidence="1">
    <location>
        <begin position="747"/>
        <end position="771"/>
    </location>
</feature>
<feature type="region of interest" description="Disordered" evidence="1">
    <location>
        <begin position="284"/>
        <end position="318"/>
    </location>
</feature>
<evidence type="ECO:0000313" key="3">
    <source>
        <dbReference type="Proteomes" id="UP001347796"/>
    </source>
</evidence>
<keyword evidence="3" id="KW-1185">Reference proteome</keyword>
<feature type="compositionally biased region" description="Basic and acidic residues" evidence="1">
    <location>
        <begin position="205"/>
        <end position="223"/>
    </location>
</feature>